<reference evidence="4" key="1">
    <citation type="journal article" date="2014" name="Science">
        <title>Ancient hybridizations among the ancestral genomes of bread wheat.</title>
        <authorList>
            <consortium name="International Wheat Genome Sequencing Consortium,"/>
            <person name="Marcussen T."/>
            <person name="Sandve S.R."/>
            <person name="Heier L."/>
            <person name="Spannagl M."/>
            <person name="Pfeifer M."/>
            <person name="Jakobsen K.S."/>
            <person name="Wulff B.B."/>
            <person name="Steuernagel B."/>
            <person name="Mayer K.F."/>
            <person name="Olsen O.A."/>
        </authorList>
    </citation>
    <scope>NUCLEOTIDE SEQUENCE [LARGE SCALE GENOMIC DNA]</scope>
    <source>
        <strain evidence="4">cv. AL8/78</strain>
    </source>
</reference>
<sequence>KVAQNDETNPDTQPVRPPHIPNISNSQLSPSVSSVRKCKTAGILSRMFPPFAGTTSYRVRAYLAPRFASLCFVMLCLLRIYCFFPLSFSGRLRDRRCCCPVRLRS</sequence>
<feature type="compositionally biased region" description="Polar residues" evidence="1">
    <location>
        <begin position="1"/>
        <end position="12"/>
    </location>
</feature>
<name>A0A453RSR4_AEGTS</name>
<reference evidence="4" key="2">
    <citation type="journal article" date="2017" name="Nat. Plants">
        <title>The Aegilops tauschii genome reveals multiple impacts of transposons.</title>
        <authorList>
            <person name="Zhao G."/>
            <person name="Zou C."/>
            <person name="Li K."/>
            <person name="Wang K."/>
            <person name="Li T."/>
            <person name="Gao L."/>
            <person name="Zhang X."/>
            <person name="Wang H."/>
            <person name="Yang Z."/>
            <person name="Liu X."/>
            <person name="Jiang W."/>
            <person name="Mao L."/>
            <person name="Kong X."/>
            <person name="Jiao Y."/>
            <person name="Jia J."/>
        </authorList>
    </citation>
    <scope>NUCLEOTIDE SEQUENCE [LARGE SCALE GENOMIC DNA]</scope>
    <source>
        <strain evidence="4">cv. AL8/78</strain>
    </source>
</reference>
<evidence type="ECO:0000313" key="3">
    <source>
        <dbReference type="EnsemblPlants" id="AET7Gv20681200.2"/>
    </source>
</evidence>
<evidence type="ECO:0000256" key="1">
    <source>
        <dbReference type="SAM" id="MobiDB-lite"/>
    </source>
</evidence>
<organism evidence="3 4">
    <name type="scientific">Aegilops tauschii subsp. strangulata</name>
    <name type="common">Goatgrass</name>
    <dbReference type="NCBI Taxonomy" id="200361"/>
    <lineage>
        <taxon>Eukaryota</taxon>
        <taxon>Viridiplantae</taxon>
        <taxon>Streptophyta</taxon>
        <taxon>Embryophyta</taxon>
        <taxon>Tracheophyta</taxon>
        <taxon>Spermatophyta</taxon>
        <taxon>Magnoliopsida</taxon>
        <taxon>Liliopsida</taxon>
        <taxon>Poales</taxon>
        <taxon>Poaceae</taxon>
        <taxon>BOP clade</taxon>
        <taxon>Pooideae</taxon>
        <taxon>Triticodae</taxon>
        <taxon>Triticeae</taxon>
        <taxon>Triticinae</taxon>
        <taxon>Aegilops</taxon>
    </lineage>
</organism>
<dbReference type="Gramene" id="AET7Gv20681200.2">
    <property type="protein sequence ID" value="AET7Gv20681200.2"/>
    <property type="gene ID" value="AET7Gv20681200"/>
</dbReference>
<feature type="compositionally biased region" description="Low complexity" evidence="1">
    <location>
        <begin position="24"/>
        <end position="33"/>
    </location>
</feature>
<evidence type="ECO:0000313" key="4">
    <source>
        <dbReference type="Proteomes" id="UP000015105"/>
    </source>
</evidence>
<feature type="region of interest" description="Disordered" evidence="1">
    <location>
        <begin position="1"/>
        <end position="33"/>
    </location>
</feature>
<protein>
    <submittedName>
        <fullName evidence="3">Uncharacterized protein</fullName>
    </submittedName>
</protein>
<evidence type="ECO:0000256" key="2">
    <source>
        <dbReference type="SAM" id="Phobius"/>
    </source>
</evidence>
<reference evidence="3" key="5">
    <citation type="journal article" date="2021" name="G3 (Bethesda)">
        <title>Aegilops tauschii genome assembly Aet v5.0 features greater sequence contiguity and improved annotation.</title>
        <authorList>
            <person name="Wang L."/>
            <person name="Zhu T."/>
            <person name="Rodriguez J.C."/>
            <person name="Deal K.R."/>
            <person name="Dubcovsky J."/>
            <person name="McGuire P.E."/>
            <person name="Lux T."/>
            <person name="Spannagl M."/>
            <person name="Mayer K.F.X."/>
            <person name="Baldrich P."/>
            <person name="Meyers B.C."/>
            <person name="Huo N."/>
            <person name="Gu Y.Q."/>
            <person name="Zhou H."/>
            <person name="Devos K.M."/>
            <person name="Bennetzen J.L."/>
            <person name="Unver T."/>
            <person name="Budak H."/>
            <person name="Gulick P.J."/>
            <person name="Galiba G."/>
            <person name="Kalapos B."/>
            <person name="Nelson D.R."/>
            <person name="Li P."/>
            <person name="You F.M."/>
            <person name="Luo M.C."/>
            <person name="Dvorak J."/>
        </authorList>
    </citation>
    <scope>NUCLEOTIDE SEQUENCE [LARGE SCALE GENOMIC DNA]</scope>
    <source>
        <strain evidence="3">cv. AL8/78</strain>
    </source>
</reference>
<reference evidence="3" key="3">
    <citation type="journal article" date="2017" name="Nature">
        <title>Genome sequence of the progenitor of the wheat D genome Aegilops tauschii.</title>
        <authorList>
            <person name="Luo M.C."/>
            <person name="Gu Y.Q."/>
            <person name="Puiu D."/>
            <person name="Wang H."/>
            <person name="Twardziok S.O."/>
            <person name="Deal K.R."/>
            <person name="Huo N."/>
            <person name="Zhu T."/>
            <person name="Wang L."/>
            <person name="Wang Y."/>
            <person name="McGuire P.E."/>
            <person name="Liu S."/>
            <person name="Long H."/>
            <person name="Ramasamy R.K."/>
            <person name="Rodriguez J.C."/>
            <person name="Van S.L."/>
            <person name="Yuan L."/>
            <person name="Wang Z."/>
            <person name="Xia Z."/>
            <person name="Xiao L."/>
            <person name="Anderson O.D."/>
            <person name="Ouyang S."/>
            <person name="Liang Y."/>
            <person name="Zimin A.V."/>
            <person name="Pertea G."/>
            <person name="Qi P."/>
            <person name="Bennetzen J.L."/>
            <person name="Dai X."/>
            <person name="Dawson M.W."/>
            <person name="Muller H.G."/>
            <person name="Kugler K."/>
            <person name="Rivarola-Duarte L."/>
            <person name="Spannagl M."/>
            <person name="Mayer K.F.X."/>
            <person name="Lu F.H."/>
            <person name="Bevan M.W."/>
            <person name="Leroy P."/>
            <person name="Li P."/>
            <person name="You F.M."/>
            <person name="Sun Q."/>
            <person name="Liu Z."/>
            <person name="Lyons E."/>
            <person name="Wicker T."/>
            <person name="Salzberg S.L."/>
            <person name="Devos K.M."/>
            <person name="Dvorak J."/>
        </authorList>
    </citation>
    <scope>NUCLEOTIDE SEQUENCE [LARGE SCALE GENOMIC DNA]</scope>
    <source>
        <strain evidence="3">cv. AL8/78</strain>
    </source>
</reference>
<dbReference type="Proteomes" id="UP000015105">
    <property type="component" value="Chromosome 7D"/>
</dbReference>
<reference evidence="3" key="4">
    <citation type="submission" date="2019-03" db="UniProtKB">
        <authorList>
            <consortium name="EnsemblPlants"/>
        </authorList>
    </citation>
    <scope>IDENTIFICATION</scope>
</reference>
<dbReference type="EnsemblPlants" id="AET7Gv20681200.2">
    <property type="protein sequence ID" value="AET7Gv20681200.2"/>
    <property type="gene ID" value="AET7Gv20681200"/>
</dbReference>
<accession>A0A453RSR4</accession>
<feature type="transmembrane region" description="Helical" evidence="2">
    <location>
        <begin position="67"/>
        <end position="86"/>
    </location>
</feature>
<keyword evidence="2" id="KW-0472">Membrane</keyword>
<keyword evidence="4" id="KW-1185">Reference proteome</keyword>
<keyword evidence="2" id="KW-0812">Transmembrane</keyword>
<keyword evidence="2" id="KW-1133">Transmembrane helix</keyword>
<proteinExistence type="predicted"/>
<dbReference type="AlphaFoldDB" id="A0A453RSR4"/>